<dbReference type="Pfam" id="PF00043">
    <property type="entry name" value="GST_C"/>
    <property type="match status" value="1"/>
</dbReference>
<accession>A0A1R3K6X8</accession>
<comment type="caution">
    <text evidence="3">The sequence shown here is derived from an EMBL/GenBank/DDBJ whole genome shotgun (WGS) entry which is preliminary data.</text>
</comment>
<dbReference type="PANTHER" id="PTHR11260">
    <property type="entry name" value="GLUTATHIONE S-TRANSFERASE, GST, SUPERFAMILY, GST DOMAIN CONTAINING"/>
    <property type="match status" value="1"/>
</dbReference>
<dbReference type="PROSITE" id="PS50405">
    <property type="entry name" value="GST_CTER"/>
    <property type="match status" value="1"/>
</dbReference>
<comment type="subcellular location">
    <subcellularLocation>
        <location evidence="1">Cytoplasm</location>
        <location evidence="1">Cytosol</location>
    </subcellularLocation>
</comment>
<dbReference type="Proteomes" id="UP000188268">
    <property type="component" value="Unassembled WGS sequence"/>
</dbReference>
<evidence type="ECO:0000259" key="2">
    <source>
        <dbReference type="PROSITE" id="PS50405"/>
    </source>
</evidence>
<dbReference type="Gramene" id="OMP02857">
    <property type="protein sequence ID" value="OMP02857"/>
    <property type="gene ID" value="CCACVL1_02680"/>
</dbReference>
<feature type="domain" description="GST C-terminal" evidence="2">
    <location>
        <begin position="1"/>
        <end position="72"/>
    </location>
</feature>
<dbReference type="InterPro" id="IPR045074">
    <property type="entry name" value="GST_C_Tau"/>
</dbReference>
<sequence>MEEIKQVSNALQLLEEMLKGKKFFGGEKVGFLDIAFGWITIWLGAIEEVAALDFFNPYQYPLLHIWSNKFKE</sequence>
<dbReference type="EMBL" id="AWWV01006158">
    <property type="protein sequence ID" value="OMP02857.1"/>
    <property type="molecule type" value="Genomic_DNA"/>
</dbReference>
<dbReference type="PANTHER" id="PTHR11260:SF773">
    <property type="entry name" value="GLUTATHIONE S-TRANSFERASE U26"/>
    <property type="match status" value="1"/>
</dbReference>
<evidence type="ECO:0000256" key="1">
    <source>
        <dbReference type="ARBA" id="ARBA00004514"/>
    </source>
</evidence>
<evidence type="ECO:0000313" key="3">
    <source>
        <dbReference type="EMBL" id="OMP02857.1"/>
    </source>
</evidence>
<name>A0A1R3K6X8_COCAP</name>
<dbReference type="OMA" id="FGWITIW"/>
<feature type="non-terminal residue" evidence="3">
    <location>
        <position position="72"/>
    </location>
</feature>
<dbReference type="OrthoDB" id="4951845at2759"/>
<dbReference type="Gene3D" id="1.20.1050.10">
    <property type="match status" value="1"/>
</dbReference>
<organism evidence="3 4">
    <name type="scientific">Corchorus capsularis</name>
    <name type="common">Jute</name>
    <dbReference type="NCBI Taxonomy" id="210143"/>
    <lineage>
        <taxon>Eukaryota</taxon>
        <taxon>Viridiplantae</taxon>
        <taxon>Streptophyta</taxon>
        <taxon>Embryophyta</taxon>
        <taxon>Tracheophyta</taxon>
        <taxon>Spermatophyta</taxon>
        <taxon>Magnoliopsida</taxon>
        <taxon>eudicotyledons</taxon>
        <taxon>Gunneridae</taxon>
        <taxon>Pentapetalae</taxon>
        <taxon>rosids</taxon>
        <taxon>malvids</taxon>
        <taxon>Malvales</taxon>
        <taxon>Malvaceae</taxon>
        <taxon>Grewioideae</taxon>
        <taxon>Apeibeae</taxon>
        <taxon>Corchorus</taxon>
    </lineage>
</organism>
<dbReference type="InterPro" id="IPR004046">
    <property type="entry name" value="GST_C"/>
</dbReference>
<dbReference type="AlphaFoldDB" id="A0A1R3K6X8"/>
<dbReference type="GO" id="GO:0006749">
    <property type="term" value="P:glutathione metabolic process"/>
    <property type="evidence" value="ECO:0007669"/>
    <property type="project" value="InterPro"/>
</dbReference>
<dbReference type="InterPro" id="IPR036282">
    <property type="entry name" value="Glutathione-S-Trfase_C_sf"/>
</dbReference>
<keyword evidence="4" id="KW-1185">Reference proteome</keyword>
<dbReference type="CDD" id="cd03185">
    <property type="entry name" value="GST_C_Tau"/>
    <property type="match status" value="1"/>
</dbReference>
<dbReference type="GO" id="GO:0004364">
    <property type="term" value="F:glutathione transferase activity"/>
    <property type="evidence" value="ECO:0007669"/>
    <property type="project" value="InterPro"/>
</dbReference>
<reference evidence="3 4" key="1">
    <citation type="submission" date="2013-09" db="EMBL/GenBank/DDBJ databases">
        <title>Corchorus capsularis genome sequencing.</title>
        <authorList>
            <person name="Alam M."/>
            <person name="Haque M.S."/>
            <person name="Islam M.S."/>
            <person name="Emdad E.M."/>
            <person name="Islam M.M."/>
            <person name="Ahmed B."/>
            <person name="Halim A."/>
            <person name="Hossen Q.M.M."/>
            <person name="Hossain M.Z."/>
            <person name="Ahmed R."/>
            <person name="Khan M.M."/>
            <person name="Islam R."/>
            <person name="Rashid M.M."/>
            <person name="Khan S.A."/>
            <person name="Rahman M.S."/>
            <person name="Alam M."/>
        </authorList>
    </citation>
    <scope>NUCLEOTIDE SEQUENCE [LARGE SCALE GENOMIC DNA]</scope>
    <source>
        <strain evidence="4">cv. CVL-1</strain>
        <tissue evidence="3">Whole seedling</tissue>
    </source>
</reference>
<dbReference type="STRING" id="210143.A0A1R3K6X8"/>
<dbReference type="InterPro" id="IPR010987">
    <property type="entry name" value="Glutathione-S-Trfase_C-like"/>
</dbReference>
<gene>
    <name evidence="3" type="ORF">CCACVL1_02680</name>
</gene>
<dbReference type="SUPFAM" id="SSF47616">
    <property type="entry name" value="GST C-terminal domain-like"/>
    <property type="match status" value="1"/>
</dbReference>
<proteinExistence type="predicted"/>
<protein>
    <recommendedName>
        <fullName evidence="2">GST C-terminal domain-containing protein</fullName>
    </recommendedName>
</protein>
<dbReference type="InterPro" id="IPR045073">
    <property type="entry name" value="Omega/Tau-like"/>
</dbReference>
<evidence type="ECO:0000313" key="4">
    <source>
        <dbReference type="Proteomes" id="UP000188268"/>
    </source>
</evidence>
<dbReference type="GO" id="GO:0005829">
    <property type="term" value="C:cytosol"/>
    <property type="evidence" value="ECO:0007669"/>
    <property type="project" value="UniProtKB-SubCell"/>
</dbReference>